<feature type="transmembrane region" description="Helical" evidence="1">
    <location>
        <begin position="50"/>
        <end position="68"/>
    </location>
</feature>
<keyword evidence="1" id="KW-0812">Transmembrane</keyword>
<sequence length="138" mass="15191">MHMMRDRESQARRLSRWVLGALYAASGVLHLMAPAGFLLITPTWVPSPHLVIAATGLCEIVGAVGLQIPLLRRAAGIGLALYAVCVFPANIQHALHGLPPGYPQLSWWYHGPRLALQPVLVWWALFAGVVVTWPFRRA</sequence>
<dbReference type="PANTHER" id="PTHR36974">
    <property type="entry name" value="MEMBRANE PROTEIN-RELATED"/>
    <property type="match status" value="1"/>
</dbReference>
<gene>
    <name evidence="2" type="ORF">Tasa_010_041</name>
</gene>
<dbReference type="EMBL" id="BALE01000010">
    <property type="protein sequence ID" value="GAN53494.1"/>
    <property type="molecule type" value="Genomic_DNA"/>
</dbReference>
<keyword evidence="1" id="KW-0472">Membrane</keyword>
<dbReference type="STRING" id="1231623.Tasa_010_041"/>
<dbReference type="PANTHER" id="PTHR36974:SF1">
    <property type="entry name" value="DOXX FAMILY MEMBRANE PROTEIN"/>
    <property type="match status" value="1"/>
</dbReference>
<keyword evidence="1" id="KW-1133">Transmembrane helix</keyword>
<evidence type="ECO:0000256" key="1">
    <source>
        <dbReference type="SAM" id="Phobius"/>
    </source>
</evidence>
<organism evidence="2 3">
    <name type="scientific">Tanticharoenia sakaeratensis NBRC 103193</name>
    <dbReference type="NCBI Taxonomy" id="1231623"/>
    <lineage>
        <taxon>Bacteria</taxon>
        <taxon>Pseudomonadati</taxon>
        <taxon>Pseudomonadota</taxon>
        <taxon>Alphaproteobacteria</taxon>
        <taxon>Acetobacterales</taxon>
        <taxon>Acetobacteraceae</taxon>
        <taxon>Tanticharoenia</taxon>
    </lineage>
</organism>
<feature type="transmembrane region" description="Helical" evidence="1">
    <location>
        <begin position="115"/>
        <end position="135"/>
    </location>
</feature>
<keyword evidence="3" id="KW-1185">Reference proteome</keyword>
<evidence type="ECO:0000313" key="2">
    <source>
        <dbReference type="EMBL" id="GAN53494.1"/>
    </source>
</evidence>
<reference evidence="2 3" key="1">
    <citation type="submission" date="2012-10" db="EMBL/GenBank/DDBJ databases">
        <title>Genome sequencing of Tanticharoenia sakaeratensis NBRC 103193.</title>
        <authorList>
            <person name="Azuma Y."/>
            <person name="Hadano H."/>
            <person name="Hirakawa H."/>
            <person name="Matsushita K."/>
        </authorList>
    </citation>
    <scope>NUCLEOTIDE SEQUENCE [LARGE SCALE GENOMIC DNA]</scope>
    <source>
        <strain evidence="2 3">NBRC 103193</strain>
    </source>
</reference>
<proteinExistence type="predicted"/>
<protein>
    <recommendedName>
        <fullName evidence="4">DoxX family protein</fullName>
    </recommendedName>
</protein>
<evidence type="ECO:0008006" key="4">
    <source>
        <dbReference type="Google" id="ProtNLM"/>
    </source>
</evidence>
<evidence type="ECO:0000313" key="3">
    <source>
        <dbReference type="Proteomes" id="UP000032679"/>
    </source>
</evidence>
<comment type="caution">
    <text evidence="2">The sequence shown here is derived from an EMBL/GenBank/DDBJ whole genome shotgun (WGS) entry which is preliminary data.</text>
</comment>
<feature type="transmembrane region" description="Helical" evidence="1">
    <location>
        <begin position="21"/>
        <end position="44"/>
    </location>
</feature>
<dbReference type="AlphaFoldDB" id="A0A0D6MIL1"/>
<accession>A0A0D6MIL1</accession>
<name>A0A0D6MIL1_9PROT</name>
<dbReference type="Proteomes" id="UP000032679">
    <property type="component" value="Unassembled WGS sequence"/>
</dbReference>
<feature type="transmembrane region" description="Helical" evidence="1">
    <location>
        <begin position="75"/>
        <end position="95"/>
    </location>
</feature>